<accession>A0AA42QES9</accession>
<comment type="caution">
    <text evidence="1">The sequence shown here is derived from an EMBL/GenBank/DDBJ whole genome shotgun (WGS) entry which is preliminary data.</text>
</comment>
<protein>
    <submittedName>
        <fullName evidence="1">DUF3102 domain-containing protein</fullName>
    </submittedName>
</protein>
<evidence type="ECO:0000313" key="1">
    <source>
        <dbReference type="EMBL" id="MDH1339803.1"/>
    </source>
</evidence>
<gene>
    <name evidence="1" type="ORF">N5J11_11250</name>
</gene>
<dbReference type="Proteomes" id="UP001161697">
    <property type="component" value="Unassembled WGS sequence"/>
</dbReference>
<organism evidence="1 2">
    <name type="scientific">Ectopseudomonas oleovorans</name>
    <name type="common">Pseudomonas oleovorans</name>
    <dbReference type="NCBI Taxonomy" id="301"/>
    <lineage>
        <taxon>Bacteria</taxon>
        <taxon>Pseudomonadati</taxon>
        <taxon>Pseudomonadota</taxon>
        <taxon>Gammaproteobacteria</taxon>
        <taxon>Pseudomonadales</taxon>
        <taxon>Pseudomonadaceae</taxon>
        <taxon>Ectopseudomonas</taxon>
    </lineage>
</organism>
<dbReference type="EMBL" id="JAOCJE010000001">
    <property type="protein sequence ID" value="MDH1339803.1"/>
    <property type="molecule type" value="Genomic_DNA"/>
</dbReference>
<dbReference type="Pfam" id="PF11300">
    <property type="entry name" value="DUF3102"/>
    <property type="match status" value="1"/>
</dbReference>
<dbReference type="AlphaFoldDB" id="A0AA42QES9"/>
<name>A0AA42QES9_ECTOL</name>
<sequence>MARKPNTTIELADDIAIGSGLSAAQHLAAEHNLQVVRQFGDGQPYERERVINEVRFFLGTAAEAMLEAGKRLVELKEFEGHGAFVSICEERLGLSPRTAQQMMQAAIKYLSPALEKHAAQLQGLGKAKLIELLAEDDEDLAALAEGGTVAGLELDEVERMSCRELRKALRDAREDKTAQGRVMADKDAKINELSTQLAKKPVVEVKPLDEQLKELRLEATAKAGAAEAAISGALYPAIHLLMQHEGADQRVFAAGLLAQVEQALLEIRAEYGIDAAPVASTAPRWMQDGAEDEVAAALAAEQGA</sequence>
<reference evidence="1" key="1">
    <citation type="submission" date="2022-09" db="EMBL/GenBank/DDBJ databases">
        <title>Intensive care unit water sources are persistently colonized with multi-drug resistant bacteria and are the site of extensive horizontal gene transfer of antibiotic resistance genes.</title>
        <authorList>
            <person name="Diorio-Toth L."/>
        </authorList>
    </citation>
    <scope>NUCLEOTIDE SEQUENCE</scope>
    <source>
        <strain evidence="1">GD03704</strain>
    </source>
</reference>
<dbReference type="RefSeq" id="WP_279534333.1">
    <property type="nucleotide sequence ID" value="NZ_CP104579.1"/>
</dbReference>
<proteinExistence type="predicted"/>
<dbReference type="InterPro" id="IPR021451">
    <property type="entry name" value="DUF3102"/>
</dbReference>
<evidence type="ECO:0000313" key="2">
    <source>
        <dbReference type="Proteomes" id="UP001161697"/>
    </source>
</evidence>